<dbReference type="InterPro" id="IPR000863">
    <property type="entry name" value="Sulfotransferase_dom"/>
</dbReference>
<keyword evidence="2" id="KW-0808">Transferase</keyword>
<dbReference type="InterPro" id="IPR027417">
    <property type="entry name" value="P-loop_NTPase"/>
</dbReference>
<dbReference type="EMBL" id="HACG01019186">
    <property type="protein sequence ID" value="CEK66051.1"/>
    <property type="molecule type" value="Transcribed_RNA"/>
</dbReference>
<sequence>MIKWIGCHWLWEVLRYLKFGGMNNLENVDKEAYMVEYNTFERLEQLKSPRILNNHGFFEDQPSDLLKKNVKVVFVYRNIKDLAVSYYHHHTRFQEYKYNDSFTHYIRRLVSGLVDNGSVFEYLQGWEEGIRTSPGLSVHIVSYEDMKENPVAELRRLSEYLGTSTDIQFLENVAKATDFEAMQTRKVTSTLFLDQEGKPIMYRKGQVGDWKNYFTIADSEWMDEVIDRELGHSKLFKFKYSLN</sequence>
<dbReference type="SUPFAM" id="SSF52540">
    <property type="entry name" value="P-loop containing nucleoside triphosphate hydrolases"/>
    <property type="match status" value="1"/>
</dbReference>
<accession>A0A0B6ZDZ3</accession>
<proteinExistence type="inferred from homology"/>
<dbReference type="Pfam" id="PF00685">
    <property type="entry name" value="Sulfotransfer_1"/>
    <property type="match status" value="1"/>
</dbReference>
<dbReference type="Gene3D" id="3.40.50.300">
    <property type="entry name" value="P-loop containing nucleotide triphosphate hydrolases"/>
    <property type="match status" value="1"/>
</dbReference>
<protein>
    <recommendedName>
        <fullName evidence="3">Sulfotransferase domain-containing protein</fullName>
    </recommendedName>
</protein>
<comment type="similarity">
    <text evidence="1">Belongs to the sulfotransferase 1 family.</text>
</comment>
<feature type="domain" description="Sulfotransferase" evidence="3">
    <location>
        <begin position="13"/>
        <end position="232"/>
    </location>
</feature>
<dbReference type="AlphaFoldDB" id="A0A0B6ZDZ3"/>
<evidence type="ECO:0000259" key="3">
    <source>
        <dbReference type="Pfam" id="PF00685"/>
    </source>
</evidence>
<evidence type="ECO:0000256" key="1">
    <source>
        <dbReference type="ARBA" id="ARBA00005771"/>
    </source>
</evidence>
<reference evidence="4" key="1">
    <citation type="submission" date="2014-12" db="EMBL/GenBank/DDBJ databases">
        <title>Insight into the proteome of Arion vulgaris.</title>
        <authorList>
            <person name="Aradska J."/>
            <person name="Bulat T."/>
            <person name="Smidak R."/>
            <person name="Sarate P."/>
            <person name="Gangsoo J."/>
            <person name="Sialana F."/>
            <person name="Bilban M."/>
            <person name="Lubec G."/>
        </authorList>
    </citation>
    <scope>NUCLEOTIDE SEQUENCE</scope>
    <source>
        <tissue evidence="4">Skin</tissue>
    </source>
</reference>
<dbReference type="PANTHER" id="PTHR11783">
    <property type="entry name" value="SULFOTRANSFERASE SULT"/>
    <property type="match status" value="1"/>
</dbReference>
<evidence type="ECO:0000256" key="2">
    <source>
        <dbReference type="ARBA" id="ARBA00022679"/>
    </source>
</evidence>
<dbReference type="GO" id="GO:0008146">
    <property type="term" value="F:sulfotransferase activity"/>
    <property type="evidence" value="ECO:0007669"/>
    <property type="project" value="InterPro"/>
</dbReference>
<name>A0A0B6ZDZ3_9EUPU</name>
<gene>
    <name evidence="4" type="primary">ORF57158</name>
</gene>
<evidence type="ECO:0000313" key="4">
    <source>
        <dbReference type="EMBL" id="CEK66051.1"/>
    </source>
</evidence>
<organism evidence="4">
    <name type="scientific">Arion vulgaris</name>
    <dbReference type="NCBI Taxonomy" id="1028688"/>
    <lineage>
        <taxon>Eukaryota</taxon>
        <taxon>Metazoa</taxon>
        <taxon>Spiralia</taxon>
        <taxon>Lophotrochozoa</taxon>
        <taxon>Mollusca</taxon>
        <taxon>Gastropoda</taxon>
        <taxon>Heterobranchia</taxon>
        <taxon>Euthyneura</taxon>
        <taxon>Panpulmonata</taxon>
        <taxon>Eupulmonata</taxon>
        <taxon>Stylommatophora</taxon>
        <taxon>Helicina</taxon>
        <taxon>Arionoidea</taxon>
        <taxon>Arionidae</taxon>
        <taxon>Arion</taxon>
    </lineage>
</organism>